<evidence type="ECO:0000313" key="1">
    <source>
        <dbReference type="EMBL" id="MDC0745376.1"/>
    </source>
</evidence>
<dbReference type="RefSeq" id="WP_271922809.1">
    <property type="nucleotide sequence ID" value="NZ_JAQNDO010000001.1"/>
</dbReference>
<organism evidence="1 2">
    <name type="scientific">Polyangium mundeleinium</name>
    <dbReference type="NCBI Taxonomy" id="2995306"/>
    <lineage>
        <taxon>Bacteria</taxon>
        <taxon>Pseudomonadati</taxon>
        <taxon>Myxococcota</taxon>
        <taxon>Polyangia</taxon>
        <taxon>Polyangiales</taxon>
        <taxon>Polyangiaceae</taxon>
        <taxon>Polyangium</taxon>
    </lineage>
</organism>
<name>A0ABT5EX56_9BACT</name>
<gene>
    <name evidence="1" type="ORF">POL67_28855</name>
</gene>
<dbReference type="Proteomes" id="UP001221411">
    <property type="component" value="Unassembled WGS sequence"/>
</dbReference>
<dbReference type="EMBL" id="JAQNDO010000001">
    <property type="protein sequence ID" value="MDC0745376.1"/>
    <property type="molecule type" value="Genomic_DNA"/>
</dbReference>
<sequence>MFMFKLNENGTVTATLAPLGGEPGDDLARVRPRAMAFDKTGLMFAGGDVLGKTKIAPELDAGQRAAFVLAFEDNGGMAWKQVYAGDSASGGPAATGLATANGKLYLTGFFSESLDIDPLGPAGLVQRAGYNPFLARLDIAGARADWLHAFDGTGQPGAASPFYAGMLGAEVVVAGSWIRQLDISKESAGGILPPKGDGVTDTDIVAAKFK</sequence>
<evidence type="ECO:0000313" key="2">
    <source>
        <dbReference type="Proteomes" id="UP001221411"/>
    </source>
</evidence>
<proteinExistence type="predicted"/>
<accession>A0ABT5EX56</accession>
<keyword evidence="2" id="KW-1185">Reference proteome</keyword>
<reference evidence="1 2" key="1">
    <citation type="submission" date="2022-11" db="EMBL/GenBank/DDBJ databases">
        <title>Minimal conservation of predation-associated metabolite biosynthetic gene clusters underscores biosynthetic potential of Myxococcota including descriptions for ten novel species: Archangium lansinium sp. nov., Myxococcus landrumus sp. nov., Nannocystis bai.</title>
        <authorList>
            <person name="Ahearne A."/>
            <person name="Stevens C."/>
            <person name="Dowd S."/>
        </authorList>
    </citation>
    <scope>NUCLEOTIDE SEQUENCE [LARGE SCALE GENOMIC DNA]</scope>
    <source>
        <strain evidence="1 2">RJM3</strain>
    </source>
</reference>
<comment type="caution">
    <text evidence="1">The sequence shown here is derived from an EMBL/GenBank/DDBJ whole genome shotgun (WGS) entry which is preliminary data.</text>
</comment>
<protein>
    <submittedName>
        <fullName evidence="1">Uncharacterized protein</fullName>
    </submittedName>
</protein>